<dbReference type="AlphaFoldDB" id="D8QAX2"/>
<sequence>MKLSILSTFVAGAALLQQAGASPLRVVVVSNGPADVAQHIRVGRPAAEHGAMLMPDFAVMHSEMSAEHGARPCHGRGRGRFNQKAIEISNAFRQALGMPLIEMQQPEHHRHHHDGPHRAEQRPHHGHDQDGPEMRIMDVDGKPVDGGEARMPPGPHHHHHHRIHFHHHEPSFLRRVHFALMTLGPWEGRAVAFVLGCGIGVLLRMLWVLAVVGYRTVRGESEEAEYQIVCEQIEDAENIVVPPPNYTLVEEKIDYDAKVAPEERK</sequence>
<dbReference type="KEGG" id="scm:SCHCO_02633177"/>
<evidence type="ECO:0000256" key="1">
    <source>
        <dbReference type="SAM" id="MobiDB-lite"/>
    </source>
</evidence>
<gene>
    <name evidence="4" type="ORF">SCHCODRAFT_85656</name>
</gene>
<feature type="signal peptide" evidence="3">
    <location>
        <begin position="1"/>
        <end position="21"/>
    </location>
</feature>
<dbReference type="InParanoid" id="D8QAX2"/>
<dbReference type="OrthoDB" id="3233375at2759"/>
<feature type="chain" id="PRO_5003120779" evidence="3">
    <location>
        <begin position="22"/>
        <end position="265"/>
    </location>
</feature>
<feature type="transmembrane region" description="Helical" evidence="2">
    <location>
        <begin position="190"/>
        <end position="212"/>
    </location>
</feature>
<feature type="region of interest" description="Disordered" evidence="1">
    <location>
        <begin position="106"/>
        <end position="135"/>
    </location>
</feature>
<proteinExistence type="predicted"/>
<dbReference type="RefSeq" id="XP_003029554.1">
    <property type="nucleotide sequence ID" value="XM_003029508.1"/>
</dbReference>
<name>D8QAX2_SCHCM</name>
<dbReference type="HOGENOM" id="CLU_082771_0_0_1"/>
<dbReference type="Proteomes" id="UP000007431">
    <property type="component" value="Unassembled WGS sequence"/>
</dbReference>
<protein>
    <submittedName>
        <fullName evidence="4">Expressed protein</fullName>
    </submittedName>
</protein>
<accession>D8QAX2</accession>
<keyword evidence="2" id="KW-1133">Transmembrane helix</keyword>
<evidence type="ECO:0000313" key="4">
    <source>
        <dbReference type="EMBL" id="EFI94651.1"/>
    </source>
</evidence>
<keyword evidence="2" id="KW-0472">Membrane</keyword>
<feature type="compositionally biased region" description="Basic and acidic residues" evidence="1">
    <location>
        <begin position="116"/>
        <end position="135"/>
    </location>
</feature>
<dbReference type="eggNOG" id="ENOG502SRAM">
    <property type="taxonomic scope" value="Eukaryota"/>
</dbReference>
<evidence type="ECO:0000313" key="5">
    <source>
        <dbReference type="Proteomes" id="UP000007431"/>
    </source>
</evidence>
<reference evidence="4 5" key="1">
    <citation type="journal article" date="2010" name="Nat. Biotechnol.">
        <title>Genome sequence of the model mushroom Schizophyllum commune.</title>
        <authorList>
            <person name="Ohm R.A."/>
            <person name="de Jong J.F."/>
            <person name="Lugones L.G."/>
            <person name="Aerts A."/>
            <person name="Kothe E."/>
            <person name="Stajich J.E."/>
            <person name="de Vries R.P."/>
            <person name="Record E."/>
            <person name="Levasseur A."/>
            <person name="Baker S.E."/>
            <person name="Bartholomew K.A."/>
            <person name="Coutinho P.M."/>
            <person name="Erdmann S."/>
            <person name="Fowler T.J."/>
            <person name="Gathman A.C."/>
            <person name="Lombard V."/>
            <person name="Henrissat B."/>
            <person name="Knabe N."/>
            <person name="Kuees U."/>
            <person name="Lilly W.W."/>
            <person name="Lindquist E."/>
            <person name="Lucas S."/>
            <person name="Magnuson J.K."/>
            <person name="Piumi F."/>
            <person name="Raudaskoski M."/>
            <person name="Salamov A."/>
            <person name="Schmutz J."/>
            <person name="Schwarze F.W.M.R."/>
            <person name="vanKuyk P.A."/>
            <person name="Horton J.S."/>
            <person name="Grigoriev I.V."/>
            <person name="Woesten H.A.B."/>
        </authorList>
    </citation>
    <scope>NUCLEOTIDE SEQUENCE [LARGE SCALE GENOMIC DNA]</scope>
    <source>
        <strain evidence="5">H4-8 / FGSC 9210</strain>
    </source>
</reference>
<dbReference type="GeneID" id="9593911"/>
<dbReference type="OMA" id="GMIHIMP"/>
<keyword evidence="5" id="KW-1185">Reference proteome</keyword>
<keyword evidence="3" id="KW-0732">Signal</keyword>
<keyword evidence="2" id="KW-0812">Transmembrane</keyword>
<organism evidence="5">
    <name type="scientific">Schizophyllum commune (strain H4-8 / FGSC 9210)</name>
    <name type="common">Split gill fungus</name>
    <dbReference type="NCBI Taxonomy" id="578458"/>
    <lineage>
        <taxon>Eukaryota</taxon>
        <taxon>Fungi</taxon>
        <taxon>Dikarya</taxon>
        <taxon>Basidiomycota</taxon>
        <taxon>Agaricomycotina</taxon>
        <taxon>Agaricomycetes</taxon>
        <taxon>Agaricomycetidae</taxon>
        <taxon>Agaricales</taxon>
        <taxon>Schizophyllaceae</taxon>
        <taxon>Schizophyllum</taxon>
    </lineage>
</organism>
<dbReference type="EMBL" id="GL377309">
    <property type="protein sequence ID" value="EFI94651.1"/>
    <property type="molecule type" value="Genomic_DNA"/>
</dbReference>
<evidence type="ECO:0000256" key="2">
    <source>
        <dbReference type="SAM" id="Phobius"/>
    </source>
</evidence>
<dbReference type="VEuPathDB" id="FungiDB:SCHCODRAFT_02633177"/>
<evidence type="ECO:0000256" key="3">
    <source>
        <dbReference type="SAM" id="SignalP"/>
    </source>
</evidence>